<keyword evidence="4" id="KW-0808">Transferase</keyword>
<reference evidence="8" key="1">
    <citation type="submission" date="2023-10" db="EMBL/GenBank/DDBJ databases">
        <title>Genome assembly of Pristionchus species.</title>
        <authorList>
            <person name="Yoshida K."/>
            <person name="Sommer R.J."/>
        </authorList>
    </citation>
    <scope>NUCLEOTIDE SEQUENCE</scope>
    <source>
        <strain evidence="8">RS5133</strain>
    </source>
</reference>
<evidence type="ECO:0000256" key="7">
    <source>
        <dbReference type="SAM" id="Phobius"/>
    </source>
</evidence>
<dbReference type="EC" id="2.4.1.17" evidence="2"/>
<evidence type="ECO:0000256" key="3">
    <source>
        <dbReference type="ARBA" id="ARBA00022676"/>
    </source>
</evidence>
<feature type="non-terminal residue" evidence="8">
    <location>
        <position position="1"/>
    </location>
</feature>
<evidence type="ECO:0000256" key="6">
    <source>
        <dbReference type="ARBA" id="ARBA00047475"/>
    </source>
</evidence>
<keyword evidence="7" id="KW-1133">Transmembrane helix</keyword>
<comment type="catalytic activity">
    <reaction evidence="6">
        <text>glucuronate acceptor + UDP-alpha-D-glucuronate = acceptor beta-D-glucuronoside + UDP + H(+)</text>
        <dbReference type="Rhea" id="RHEA:21032"/>
        <dbReference type="ChEBI" id="CHEBI:15378"/>
        <dbReference type="ChEBI" id="CHEBI:58052"/>
        <dbReference type="ChEBI" id="CHEBI:58223"/>
        <dbReference type="ChEBI" id="CHEBI:132367"/>
        <dbReference type="ChEBI" id="CHEBI:132368"/>
        <dbReference type="EC" id="2.4.1.17"/>
    </reaction>
</comment>
<keyword evidence="5" id="KW-0732">Signal</keyword>
<evidence type="ECO:0000313" key="9">
    <source>
        <dbReference type="Proteomes" id="UP001432322"/>
    </source>
</evidence>
<proteinExistence type="inferred from homology"/>
<dbReference type="Pfam" id="PF00201">
    <property type="entry name" value="UDPGT"/>
    <property type="match status" value="1"/>
</dbReference>
<keyword evidence="9" id="KW-1185">Reference proteome</keyword>
<dbReference type="Gene3D" id="3.40.50.2000">
    <property type="entry name" value="Glycogen Phosphorylase B"/>
    <property type="match status" value="1"/>
</dbReference>
<sequence>VNSNELYDFARPTLAKIINIGGIGMKKKDAKPLKPEFSSRVDKAKGIVVMSFGSFAPMYLMPDHWKDAYFHAFAQFPDVQFFIRYENPDDITDRLPPNVYASTWLPQTDLLQHPKCLGLISHGGYNSLQEVIHAGVPIIATALFGDQSKNAHLAVRLGLGINLHKTTMNRETVTSAVRRLIEDESLKKAAVRLRSMVETKPISAETLLVRWMEFVAEHKNLDNLTPYGAQLNLLVYHSVDVIAFLAVVVFIVLSVIFLLLRFVYRKCRNLLRRRVDEEKKQQ</sequence>
<dbReference type="SUPFAM" id="SSF53756">
    <property type="entry name" value="UDP-Glycosyltransferase/glycogen phosphorylase"/>
    <property type="match status" value="1"/>
</dbReference>
<keyword evidence="7" id="KW-0472">Membrane</keyword>
<dbReference type="GO" id="GO:0015020">
    <property type="term" value="F:glucuronosyltransferase activity"/>
    <property type="evidence" value="ECO:0007669"/>
    <property type="project" value="UniProtKB-EC"/>
</dbReference>
<comment type="caution">
    <text evidence="8">The sequence shown here is derived from an EMBL/GenBank/DDBJ whole genome shotgun (WGS) entry which is preliminary data.</text>
</comment>
<keyword evidence="3" id="KW-0328">Glycosyltransferase</keyword>
<dbReference type="CDD" id="cd03784">
    <property type="entry name" value="GT1_Gtf-like"/>
    <property type="match status" value="1"/>
</dbReference>
<dbReference type="Proteomes" id="UP001432322">
    <property type="component" value="Unassembled WGS sequence"/>
</dbReference>
<protein>
    <recommendedName>
        <fullName evidence="2">glucuronosyltransferase</fullName>
        <ecNumber evidence="2">2.4.1.17</ecNumber>
    </recommendedName>
</protein>
<gene>
    <name evidence="8" type="ORF">PFISCL1PPCAC_13081</name>
</gene>
<dbReference type="PANTHER" id="PTHR48043:SF145">
    <property type="entry name" value="FI06409P-RELATED"/>
    <property type="match status" value="1"/>
</dbReference>
<evidence type="ECO:0000313" key="8">
    <source>
        <dbReference type="EMBL" id="GMT21784.1"/>
    </source>
</evidence>
<evidence type="ECO:0000256" key="2">
    <source>
        <dbReference type="ARBA" id="ARBA00012544"/>
    </source>
</evidence>
<dbReference type="InterPro" id="IPR002213">
    <property type="entry name" value="UDP_glucos_trans"/>
</dbReference>
<accession>A0AAV5VQG3</accession>
<evidence type="ECO:0000256" key="5">
    <source>
        <dbReference type="ARBA" id="ARBA00022729"/>
    </source>
</evidence>
<feature type="transmembrane region" description="Helical" evidence="7">
    <location>
        <begin position="241"/>
        <end position="264"/>
    </location>
</feature>
<organism evidence="8 9">
    <name type="scientific">Pristionchus fissidentatus</name>
    <dbReference type="NCBI Taxonomy" id="1538716"/>
    <lineage>
        <taxon>Eukaryota</taxon>
        <taxon>Metazoa</taxon>
        <taxon>Ecdysozoa</taxon>
        <taxon>Nematoda</taxon>
        <taxon>Chromadorea</taxon>
        <taxon>Rhabditida</taxon>
        <taxon>Rhabditina</taxon>
        <taxon>Diplogasteromorpha</taxon>
        <taxon>Diplogasteroidea</taxon>
        <taxon>Neodiplogasteridae</taxon>
        <taxon>Pristionchus</taxon>
    </lineage>
</organism>
<evidence type="ECO:0000256" key="4">
    <source>
        <dbReference type="ARBA" id="ARBA00022679"/>
    </source>
</evidence>
<dbReference type="FunFam" id="3.40.50.2000:FF:000021">
    <property type="entry name" value="UDP-glucuronosyltransferase"/>
    <property type="match status" value="1"/>
</dbReference>
<dbReference type="PANTHER" id="PTHR48043">
    <property type="entry name" value="EG:EG0003.4 PROTEIN-RELATED"/>
    <property type="match status" value="1"/>
</dbReference>
<comment type="similarity">
    <text evidence="1">Belongs to the UDP-glycosyltransferase family.</text>
</comment>
<evidence type="ECO:0000256" key="1">
    <source>
        <dbReference type="ARBA" id="ARBA00009995"/>
    </source>
</evidence>
<dbReference type="InterPro" id="IPR050271">
    <property type="entry name" value="UDP-glycosyltransferase"/>
</dbReference>
<dbReference type="EMBL" id="BTSY01000004">
    <property type="protein sequence ID" value="GMT21784.1"/>
    <property type="molecule type" value="Genomic_DNA"/>
</dbReference>
<keyword evidence="7" id="KW-0812">Transmembrane</keyword>
<dbReference type="AlphaFoldDB" id="A0AAV5VQG3"/>
<name>A0AAV5VQG3_9BILA</name>